<gene>
    <name evidence="2" type="ORF">AAF712_014558</name>
</gene>
<dbReference type="EMBL" id="JBBXMP010000278">
    <property type="protein sequence ID" value="KAL0058750.1"/>
    <property type="molecule type" value="Genomic_DNA"/>
</dbReference>
<feature type="region of interest" description="Disordered" evidence="1">
    <location>
        <begin position="115"/>
        <end position="134"/>
    </location>
</feature>
<comment type="caution">
    <text evidence="2">The sequence shown here is derived from an EMBL/GenBank/DDBJ whole genome shotgun (WGS) entry which is preliminary data.</text>
</comment>
<evidence type="ECO:0000313" key="3">
    <source>
        <dbReference type="Proteomes" id="UP001437256"/>
    </source>
</evidence>
<evidence type="ECO:0000256" key="1">
    <source>
        <dbReference type="SAM" id="MobiDB-lite"/>
    </source>
</evidence>
<reference evidence="2 3" key="1">
    <citation type="submission" date="2024-05" db="EMBL/GenBank/DDBJ databases">
        <title>A draft genome resource for the thread blight pathogen Marasmius tenuissimus strain MS-2.</title>
        <authorList>
            <person name="Yulfo-Soto G.E."/>
            <person name="Baruah I.K."/>
            <person name="Amoako-Attah I."/>
            <person name="Bukari Y."/>
            <person name="Meinhardt L.W."/>
            <person name="Bailey B.A."/>
            <person name="Cohen S.P."/>
        </authorList>
    </citation>
    <scope>NUCLEOTIDE SEQUENCE [LARGE SCALE GENOMIC DNA]</scope>
    <source>
        <strain evidence="2 3">MS-2</strain>
    </source>
</reference>
<organism evidence="2 3">
    <name type="scientific">Marasmius tenuissimus</name>
    <dbReference type="NCBI Taxonomy" id="585030"/>
    <lineage>
        <taxon>Eukaryota</taxon>
        <taxon>Fungi</taxon>
        <taxon>Dikarya</taxon>
        <taxon>Basidiomycota</taxon>
        <taxon>Agaricomycotina</taxon>
        <taxon>Agaricomycetes</taxon>
        <taxon>Agaricomycetidae</taxon>
        <taxon>Agaricales</taxon>
        <taxon>Marasmiineae</taxon>
        <taxon>Marasmiaceae</taxon>
        <taxon>Marasmius</taxon>
    </lineage>
</organism>
<name>A0ABR2ZBN8_9AGAR</name>
<evidence type="ECO:0008006" key="4">
    <source>
        <dbReference type="Google" id="ProtNLM"/>
    </source>
</evidence>
<evidence type="ECO:0000313" key="2">
    <source>
        <dbReference type="EMBL" id="KAL0058750.1"/>
    </source>
</evidence>
<protein>
    <recommendedName>
        <fullName evidence="4">RNase III domain-containing protein</fullName>
    </recommendedName>
</protein>
<proteinExistence type="predicted"/>
<accession>A0ABR2ZBN8</accession>
<dbReference type="Proteomes" id="UP001437256">
    <property type="component" value="Unassembled WGS sequence"/>
</dbReference>
<sequence>MPKKKTSKAKQPSSISTTFHNPVTTLLSQITSNPSTLDTALTPEFLLNTSFRHKSLAQLLHEEIYESTTRNVTPELQWGGDPTRPKEYYKKCFYAALLVGRAFTKSLALADQGGSSDVQELQDPTVHTLSPEEQKQARSMAAFTSFLAQAEEDTPSSSSQPLTPALSPEDQKRARSLAESIWKTCITDTINKALFSGLHGVEPGCLVVLGTILLASSHSISTHPVLCTSKGKGDTGWGGWFHEPDTVWGWKDVKVAVRETKNLPRDNFRVGKVKERLDRYYEELVKRRESGKTGNSETFDESSTAYIPMEVLVVMDIAREHVLNGGEDLSSQVIVERVYDALMEA</sequence>
<keyword evidence="3" id="KW-1185">Reference proteome</keyword>